<dbReference type="InterPro" id="IPR001940">
    <property type="entry name" value="Peptidase_S1C"/>
</dbReference>
<evidence type="ECO:0000313" key="6">
    <source>
        <dbReference type="Proteomes" id="UP000320948"/>
    </source>
</evidence>
<dbReference type="SUPFAM" id="SSF50494">
    <property type="entry name" value="Trypsin-like serine proteases"/>
    <property type="match status" value="1"/>
</dbReference>
<evidence type="ECO:0000313" key="5">
    <source>
        <dbReference type="EMBL" id="TKW60501.1"/>
    </source>
</evidence>
<dbReference type="InterPro" id="IPR051201">
    <property type="entry name" value="Chloro_Bact_Ser_Proteases"/>
</dbReference>
<dbReference type="PROSITE" id="PS50106">
    <property type="entry name" value="PDZ"/>
    <property type="match status" value="1"/>
</dbReference>
<name>A0A6N4RBA5_BLAVI</name>
<comment type="caution">
    <text evidence="5">The sequence shown here is derived from an EMBL/GenBank/DDBJ whole genome shotgun (WGS) entry which is preliminary data.</text>
</comment>
<dbReference type="GO" id="GO:0006508">
    <property type="term" value="P:proteolysis"/>
    <property type="evidence" value="ECO:0007669"/>
    <property type="project" value="UniProtKB-KW"/>
</dbReference>
<dbReference type="InterPro" id="IPR001478">
    <property type="entry name" value="PDZ"/>
</dbReference>
<dbReference type="EMBL" id="VAFM01000002">
    <property type="protein sequence ID" value="TKW60501.1"/>
    <property type="molecule type" value="Genomic_DNA"/>
</dbReference>
<proteinExistence type="predicted"/>
<dbReference type="SUPFAM" id="SSF50156">
    <property type="entry name" value="PDZ domain-like"/>
    <property type="match status" value="2"/>
</dbReference>
<dbReference type="SMART" id="SM00228">
    <property type="entry name" value="PDZ"/>
    <property type="match status" value="1"/>
</dbReference>
<dbReference type="PRINTS" id="PR00834">
    <property type="entry name" value="PROTEASES2C"/>
</dbReference>
<reference evidence="5 6" key="1">
    <citation type="journal article" date="2017" name="Nat. Commun.">
        <title>In situ click chemistry generation of cyclooxygenase-2 inhibitors.</title>
        <authorList>
            <person name="Bhardwaj A."/>
            <person name="Kaur J."/>
            <person name="Wuest M."/>
            <person name="Wuest F."/>
        </authorList>
    </citation>
    <scope>NUCLEOTIDE SEQUENCE [LARGE SCALE GENOMIC DNA]</scope>
    <source>
        <strain evidence="5">S2_018_000_R2_106</strain>
    </source>
</reference>
<evidence type="ECO:0000256" key="1">
    <source>
        <dbReference type="ARBA" id="ARBA00022670"/>
    </source>
</evidence>
<organism evidence="5 6">
    <name type="scientific">Blastochloris viridis</name>
    <name type="common">Rhodopseudomonas viridis</name>
    <dbReference type="NCBI Taxonomy" id="1079"/>
    <lineage>
        <taxon>Bacteria</taxon>
        <taxon>Pseudomonadati</taxon>
        <taxon>Pseudomonadota</taxon>
        <taxon>Alphaproteobacteria</taxon>
        <taxon>Hyphomicrobiales</taxon>
        <taxon>Blastochloridaceae</taxon>
        <taxon>Blastochloris</taxon>
    </lineage>
</organism>
<dbReference type="PANTHER" id="PTHR43343">
    <property type="entry name" value="PEPTIDASE S12"/>
    <property type="match status" value="1"/>
</dbReference>
<dbReference type="Proteomes" id="UP000320948">
    <property type="component" value="Unassembled WGS sequence"/>
</dbReference>
<keyword evidence="1" id="KW-0645">Protease</keyword>
<dbReference type="Pfam" id="PF17820">
    <property type="entry name" value="PDZ_6"/>
    <property type="match status" value="1"/>
</dbReference>
<evidence type="ECO:0000256" key="2">
    <source>
        <dbReference type="ARBA" id="ARBA00022801"/>
    </source>
</evidence>
<evidence type="ECO:0000256" key="3">
    <source>
        <dbReference type="SAM" id="SignalP"/>
    </source>
</evidence>
<dbReference type="InterPro" id="IPR041489">
    <property type="entry name" value="PDZ_6"/>
</dbReference>
<gene>
    <name evidence="5" type="ORF">DI628_06250</name>
</gene>
<dbReference type="Gene3D" id="2.40.10.120">
    <property type="match status" value="1"/>
</dbReference>
<feature type="chain" id="PRO_5026710856" evidence="3">
    <location>
        <begin position="22"/>
        <end position="460"/>
    </location>
</feature>
<sequence>MNKLLTLVMVCVVAMPVSGIAAPRSNLQDVRVTFSSAVKKAEPAVVNIYAARVNRNVPRTDMQDMPQVDGRMQERIARSLGSGVIVKSSGVVVTNLHVIDGAQAIKVVLSDGREFSAKKIGQDEKLDLAILQIYRSSNEALPAAKFGNSDSLAVGDVVLAIGNPYGIGQSVSFGIVSAVERSAMALSPYARFIQTDASINPGNSGGALVDSTGALVGINAGIFSKSGASNGIGFAIPVSLVRRVVEDIITKGSVVRPWFGAEGQMVTEATAREMGLQPARGVQITAVVAGSPAMRAGLQAGDVLLALVGNPIENPGDLNEQILAMPNLLNKEAKLVYWRGGKRIETTVTLSALPDRKTGSQLLIKGYNPMNGVKVEELGPALAAELKLPIGTKGVVAVDVPGTPPLEAFGMPVMYGDLIMAINGSTIRAVDDVQRALESSRKEWVFRLMRGGRVVNIQTQ</sequence>
<dbReference type="Pfam" id="PF13365">
    <property type="entry name" value="Trypsin_2"/>
    <property type="match status" value="1"/>
</dbReference>
<dbReference type="Gene3D" id="2.30.42.10">
    <property type="match status" value="2"/>
</dbReference>
<dbReference type="InterPro" id="IPR036034">
    <property type="entry name" value="PDZ_sf"/>
</dbReference>
<keyword evidence="3" id="KW-0732">Signal</keyword>
<dbReference type="GO" id="GO:0004252">
    <property type="term" value="F:serine-type endopeptidase activity"/>
    <property type="evidence" value="ECO:0007669"/>
    <property type="project" value="InterPro"/>
</dbReference>
<evidence type="ECO:0000259" key="4">
    <source>
        <dbReference type="PROSITE" id="PS50106"/>
    </source>
</evidence>
<feature type="signal peptide" evidence="3">
    <location>
        <begin position="1"/>
        <end position="21"/>
    </location>
</feature>
<dbReference type="InterPro" id="IPR009003">
    <property type="entry name" value="Peptidase_S1_PA"/>
</dbReference>
<protein>
    <submittedName>
        <fullName evidence="5">PDZ domain-containing protein</fullName>
    </submittedName>
</protein>
<dbReference type="PANTHER" id="PTHR43343:SF3">
    <property type="entry name" value="PROTEASE DO-LIKE 8, CHLOROPLASTIC"/>
    <property type="match status" value="1"/>
</dbReference>
<keyword evidence="2" id="KW-0378">Hydrolase</keyword>
<feature type="domain" description="PDZ" evidence="4">
    <location>
        <begin position="273"/>
        <end position="314"/>
    </location>
</feature>
<accession>A0A6N4RBA5</accession>
<dbReference type="AlphaFoldDB" id="A0A6N4RBA5"/>